<comment type="caution">
    <text evidence="2">The sequence shown here is derived from an EMBL/GenBank/DDBJ whole genome shotgun (WGS) entry which is preliminary data.</text>
</comment>
<evidence type="ECO:0000256" key="1">
    <source>
        <dbReference type="SAM" id="Phobius"/>
    </source>
</evidence>
<dbReference type="RefSeq" id="WP_113989306.1">
    <property type="nucleotide sequence ID" value="NZ_QLST01000010.1"/>
</dbReference>
<gene>
    <name evidence="2" type="ORF">DPN68_08895</name>
</gene>
<feature type="transmembrane region" description="Helical" evidence="1">
    <location>
        <begin position="85"/>
        <end position="105"/>
    </location>
</feature>
<keyword evidence="1" id="KW-0812">Transmembrane</keyword>
<evidence type="ECO:0000313" key="3">
    <source>
        <dbReference type="Proteomes" id="UP000253319"/>
    </source>
</evidence>
<reference evidence="2 3" key="1">
    <citation type="submission" date="2018-06" db="EMBL/GenBank/DDBJ databases">
        <title>Flavobacterium tibetense sp. nov., isolated from a wetland YonghuCo on Tibetan Plateau.</title>
        <authorList>
            <person name="Xing P."/>
            <person name="Phurbu D."/>
            <person name="Lu H."/>
        </authorList>
    </citation>
    <scope>NUCLEOTIDE SEQUENCE [LARGE SCALE GENOMIC DNA]</scope>
    <source>
        <strain evidence="2 3">YH5</strain>
    </source>
</reference>
<keyword evidence="1" id="KW-1133">Transmembrane helix</keyword>
<accession>A0A365P0J6</accession>
<sequence>MTIYHFIQYCFFGFGVYNLAYIVLKKSKRLQEKIKFSEIDKAAITTVLICGAIYLINWTYDWIIILNNRESESSIAVFERLNGPYGFSVYFQQVLYFSACFFFLLKFVRKYLILRLFIGFLFLFNLERFVIIITSLHRDYLPSSWTMYQNDYNWLIIDWLVKTVIFMSFTTITYFIQNHSKR</sequence>
<proteinExistence type="predicted"/>
<feature type="transmembrane region" description="Helical" evidence="1">
    <location>
        <begin position="156"/>
        <end position="176"/>
    </location>
</feature>
<dbReference type="Proteomes" id="UP000253319">
    <property type="component" value="Unassembled WGS sequence"/>
</dbReference>
<dbReference type="OrthoDB" id="1357554at2"/>
<organism evidence="2 3">
    <name type="scientific">Flavobacterium tibetense</name>
    <dbReference type="NCBI Taxonomy" id="2233533"/>
    <lineage>
        <taxon>Bacteria</taxon>
        <taxon>Pseudomonadati</taxon>
        <taxon>Bacteroidota</taxon>
        <taxon>Flavobacteriia</taxon>
        <taxon>Flavobacteriales</taxon>
        <taxon>Flavobacteriaceae</taxon>
        <taxon>Flavobacterium</taxon>
    </lineage>
</organism>
<dbReference type="EMBL" id="QLST01000010">
    <property type="protein sequence ID" value="RBA28025.1"/>
    <property type="molecule type" value="Genomic_DNA"/>
</dbReference>
<feature type="transmembrane region" description="Helical" evidence="1">
    <location>
        <begin position="112"/>
        <end position="136"/>
    </location>
</feature>
<protein>
    <submittedName>
        <fullName evidence="2">Uncharacterized protein</fullName>
    </submittedName>
</protein>
<feature type="transmembrane region" description="Helical" evidence="1">
    <location>
        <begin position="6"/>
        <end position="24"/>
    </location>
</feature>
<evidence type="ECO:0000313" key="2">
    <source>
        <dbReference type="EMBL" id="RBA28025.1"/>
    </source>
</evidence>
<keyword evidence="1" id="KW-0472">Membrane</keyword>
<dbReference type="AlphaFoldDB" id="A0A365P0J6"/>
<keyword evidence="3" id="KW-1185">Reference proteome</keyword>
<feature type="transmembrane region" description="Helical" evidence="1">
    <location>
        <begin position="44"/>
        <end position="65"/>
    </location>
</feature>
<name>A0A365P0J6_9FLAO</name>